<evidence type="ECO:0000259" key="9">
    <source>
        <dbReference type="PROSITE" id="PS50112"/>
    </source>
</evidence>
<protein>
    <recommendedName>
        <fullName evidence="2">histidine kinase</fullName>
        <ecNumber evidence="2">2.7.13.3</ecNumber>
    </recommendedName>
</protein>
<dbReference type="Gene3D" id="3.30.450.20">
    <property type="entry name" value="PAS domain"/>
    <property type="match status" value="1"/>
</dbReference>
<dbReference type="EMBL" id="LMVM01000001">
    <property type="protein sequence ID" value="PAV05819.1"/>
    <property type="molecule type" value="Genomic_DNA"/>
</dbReference>
<dbReference type="Pfam" id="PF02518">
    <property type="entry name" value="HATPase_c"/>
    <property type="match status" value="1"/>
</dbReference>
<evidence type="ECO:0000256" key="7">
    <source>
        <dbReference type="SAM" id="Phobius"/>
    </source>
</evidence>
<comment type="catalytic activity">
    <reaction evidence="1">
        <text>ATP + protein L-histidine = ADP + protein N-phospho-L-histidine.</text>
        <dbReference type="EC" id="2.7.13.3"/>
    </reaction>
</comment>
<dbReference type="InterPro" id="IPR036097">
    <property type="entry name" value="HisK_dim/P_sf"/>
</dbReference>
<dbReference type="PRINTS" id="PR00344">
    <property type="entry name" value="BCTRLSENSOR"/>
</dbReference>
<dbReference type="InterPro" id="IPR001610">
    <property type="entry name" value="PAC"/>
</dbReference>
<sequence>MTLYEIVKQVLFPSINIWESHVITITFTTILATILAYFVLNDREKLIKQLEQANYDLEDQIEERMAEVKRLANIVESSDDAIIGMDLNFRISSWNHGAVEMYGYSPGEIIGKHIFILMEPGEQVNNLRLIERAKNGESIEHVELERLKKDGSHFYLSITFSPIKNDKGNIVGISSISKDITRRKNAEEQLKDTINELKRSNDELQQFAFITSHDLQEPLRTIASYAQLIERRYKGKLDNEADEFIEFMVDGAKRMKQMIQGLLDYSRIETKGGKFRDFNAGNALNHALNNLGPVINEISAEVTYDALPIIFADENQMIQVFQNLIGNALKFHSAGLKPKIHISARKEIKGYIFSVADNGIGLEKEYCDKIFEVFKRLHSIGEYDGAGIGLAIVKRIIDRHNGKIWVESEYGEGSTFYFMIPFKDGSL</sequence>
<evidence type="ECO:0000256" key="2">
    <source>
        <dbReference type="ARBA" id="ARBA00012438"/>
    </source>
</evidence>
<evidence type="ECO:0000259" key="8">
    <source>
        <dbReference type="PROSITE" id="PS50109"/>
    </source>
</evidence>
<dbReference type="PANTHER" id="PTHR43304">
    <property type="entry name" value="PHYTOCHROME-LIKE PROTEIN CPH1"/>
    <property type="match status" value="1"/>
</dbReference>
<proteinExistence type="predicted"/>
<dbReference type="PANTHER" id="PTHR43304:SF1">
    <property type="entry name" value="PAC DOMAIN-CONTAINING PROTEIN"/>
    <property type="match status" value="1"/>
</dbReference>
<keyword evidence="6" id="KW-0175">Coiled coil</keyword>
<dbReference type="Gene3D" id="3.30.565.10">
    <property type="entry name" value="Histidine kinase-like ATPase, C-terminal domain"/>
    <property type="match status" value="1"/>
</dbReference>
<organism evidence="11 12">
    <name type="scientific">Methanobacterium bryantii</name>
    <dbReference type="NCBI Taxonomy" id="2161"/>
    <lineage>
        <taxon>Archaea</taxon>
        <taxon>Methanobacteriati</taxon>
        <taxon>Methanobacteriota</taxon>
        <taxon>Methanomada group</taxon>
        <taxon>Methanobacteria</taxon>
        <taxon>Methanobacteriales</taxon>
        <taxon>Methanobacteriaceae</taxon>
        <taxon>Methanobacterium</taxon>
    </lineage>
</organism>
<keyword evidence="12" id="KW-1185">Reference proteome</keyword>
<dbReference type="AlphaFoldDB" id="A0A2A2H8Q8"/>
<dbReference type="EC" id="2.7.13.3" evidence="2"/>
<dbReference type="InterPro" id="IPR035965">
    <property type="entry name" value="PAS-like_dom_sf"/>
</dbReference>
<dbReference type="SMART" id="SM00086">
    <property type="entry name" value="PAC"/>
    <property type="match status" value="1"/>
</dbReference>
<dbReference type="GO" id="GO:0000155">
    <property type="term" value="F:phosphorelay sensor kinase activity"/>
    <property type="evidence" value="ECO:0007669"/>
    <property type="project" value="InterPro"/>
</dbReference>
<evidence type="ECO:0000259" key="10">
    <source>
        <dbReference type="PROSITE" id="PS50113"/>
    </source>
</evidence>
<evidence type="ECO:0000256" key="6">
    <source>
        <dbReference type="SAM" id="Coils"/>
    </source>
</evidence>
<evidence type="ECO:0000256" key="3">
    <source>
        <dbReference type="ARBA" id="ARBA00022553"/>
    </source>
</evidence>
<dbReference type="PROSITE" id="PS50112">
    <property type="entry name" value="PAS"/>
    <property type="match status" value="1"/>
</dbReference>
<dbReference type="SUPFAM" id="SSF55874">
    <property type="entry name" value="ATPase domain of HSP90 chaperone/DNA topoisomerase II/histidine kinase"/>
    <property type="match status" value="1"/>
</dbReference>
<dbReference type="InterPro" id="IPR052162">
    <property type="entry name" value="Sensor_kinase/Photoreceptor"/>
</dbReference>
<evidence type="ECO:0000256" key="4">
    <source>
        <dbReference type="ARBA" id="ARBA00022679"/>
    </source>
</evidence>
<accession>A0A2A2H8Q8</accession>
<dbReference type="InterPro" id="IPR000700">
    <property type="entry name" value="PAS-assoc_C"/>
</dbReference>
<dbReference type="Proteomes" id="UP000217784">
    <property type="component" value="Unassembled WGS sequence"/>
</dbReference>
<dbReference type="OrthoDB" id="141807at2157"/>
<keyword evidence="3" id="KW-0597">Phosphoprotein</keyword>
<keyword evidence="5" id="KW-0418">Kinase</keyword>
<comment type="caution">
    <text evidence="11">The sequence shown here is derived from an EMBL/GenBank/DDBJ whole genome shotgun (WGS) entry which is preliminary data.</text>
</comment>
<feature type="transmembrane region" description="Helical" evidence="7">
    <location>
        <begin position="20"/>
        <end position="40"/>
    </location>
</feature>
<feature type="domain" description="PAS" evidence="9">
    <location>
        <begin position="67"/>
        <end position="137"/>
    </location>
</feature>
<dbReference type="CDD" id="cd00082">
    <property type="entry name" value="HisKA"/>
    <property type="match status" value="1"/>
</dbReference>
<dbReference type="InterPro" id="IPR005467">
    <property type="entry name" value="His_kinase_dom"/>
</dbReference>
<dbReference type="SUPFAM" id="SSF55785">
    <property type="entry name" value="PYP-like sensor domain (PAS domain)"/>
    <property type="match status" value="1"/>
</dbReference>
<dbReference type="InterPro" id="IPR003661">
    <property type="entry name" value="HisK_dim/P_dom"/>
</dbReference>
<dbReference type="InterPro" id="IPR004358">
    <property type="entry name" value="Sig_transdc_His_kin-like_C"/>
</dbReference>
<evidence type="ECO:0000256" key="1">
    <source>
        <dbReference type="ARBA" id="ARBA00000085"/>
    </source>
</evidence>
<dbReference type="Pfam" id="PF13426">
    <property type="entry name" value="PAS_9"/>
    <property type="match status" value="1"/>
</dbReference>
<dbReference type="SMART" id="SM00388">
    <property type="entry name" value="HisKA"/>
    <property type="match status" value="1"/>
</dbReference>
<feature type="domain" description="Histidine kinase" evidence="8">
    <location>
        <begin position="210"/>
        <end position="424"/>
    </location>
</feature>
<dbReference type="InterPro" id="IPR036890">
    <property type="entry name" value="HATPase_C_sf"/>
</dbReference>
<dbReference type="InterPro" id="IPR000014">
    <property type="entry name" value="PAS"/>
</dbReference>
<dbReference type="FunFam" id="3.30.565.10:FF:000006">
    <property type="entry name" value="Sensor histidine kinase WalK"/>
    <property type="match status" value="1"/>
</dbReference>
<dbReference type="NCBIfam" id="TIGR00229">
    <property type="entry name" value="sensory_box"/>
    <property type="match status" value="1"/>
</dbReference>
<dbReference type="SMART" id="SM00091">
    <property type="entry name" value="PAS"/>
    <property type="match status" value="1"/>
</dbReference>
<dbReference type="SMART" id="SM00387">
    <property type="entry name" value="HATPase_c"/>
    <property type="match status" value="1"/>
</dbReference>
<dbReference type="Pfam" id="PF00512">
    <property type="entry name" value="HisKA"/>
    <property type="match status" value="1"/>
</dbReference>
<feature type="coiled-coil region" evidence="6">
    <location>
        <begin position="176"/>
        <end position="207"/>
    </location>
</feature>
<dbReference type="CDD" id="cd00130">
    <property type="entry name" value="PAS"/>
    <property type="match status" value="1"/>
</dbReference>
<dbReference type="SUPFAM" id="SSF47384">
    <property type="entry name" value="Homodimeric domain of signal transducing histidine kinase"/>
    <property type="match status" value="1"/>
</dbReference>
<dbReference type="PROSITE" id="PS50109">
    <property type="entry name" value="HIS_KIN"/>
    <property type="match status" value="1"/>
</dbReference>
<keyword evidence="7" id="KW-0472">Membrane</keyword>
<name>A0A2A2H8Q8_METBR</name>
<dbReference type="PROSITE" id="PS50113">
    <property type="entry name" value="PAC"/>
    <property type="match status" value="1"/>
</dbReference>
<dbReference type="RefSeq" id="WP_083240828.1">
    <property type="nucleotide sequence ID" value="NZ_LMVM01000001.1"/>
</dbReference>
<reference evidence="11 12" key="1">
    <citation type="journal article" date="2017" name="BMC Genomics">
        <title>Genomic analysis of methanogenic archaea reveals a shift towards energy conservation.</title>
        <authorList>
            <person name="Gilmore S.P."/>
            <person name="Henske J.K."/>
            <person name="Sexton J.A."/>
            <person name="Solomon K.V."/>
            <person name="Seppala S."/>
            <person name="Yoo J.I."/>
            <person name="Huyett L.M."/>
            <person name="Pressman A."/>
            <person name="Cogan J.Z."/>
            <person name="Kivenson V."/>
            <person name="Peng X."/>
            <person name="Tan Y."/>
            <person name="Valentine D.L."/>
            <person name="O'Malley M.A."/>
        </authorList>
    </citation>
    <scope>NUCLEOTIDE SEQUENCE [LARGE SCALE GENOMIC DNA]</scope>
    <source>
        <strain evidence="11 12">M.o.H.</strain>
    </source>
</reference>
<keyword evidence="7" id="KW-1133">Transmembrane helix</keyword>
<gene>
    <name evidence="11" type="ORF">ASJ80_13200</name>
</gene>
<feature type="coiled-coil region" evidence="6">
    <location>
        <begin position="40"/>
        <end position="67"/>
    </location>
</feature>
<evidence type="ECO:0000256" key="5">
    <source>
        <dbReference type="ARBA" id="ARBA00022777"/>
    </source>
</evidence>
<dbReference type="Gene3D" id="1.10.287.130">
    <property type="match status" value="1"/>
</dbReference>
<keyword evidence="7" id="KW-0812">Transmembrane</keyword>
<feature type="domain" description="PAC" evidence="10">
    <location>
        <begin position="140"/>
        <end position="192"/>
    </location>
</feature>
<dbReference type="InterPro" id="IPR003594">
    <property type="entry name" value="HATPase_dom"/>
</dbReference>
<evidence type="ECO:0000313" key="11">
    <source>
        <dbReference type="EMBL" id="PAV05819.1"/>
    </source>
</evidence>
<keyword evidence="4" id="KW-0808">Transferase</keyword>
<evidence type="ECO:0000313" key="12">
    <source>
        <dbReference type="Proteomes" id="UP000217784"/>
    </source>
</evidence>